<reference evidence="1" key="1">
    <citation type="journal article" date="2021" name="Proc. Natl. Acad. Sci. U.S.A.">
        <title>A Catalog of Tens of Thousands of Viruses from Human Metagenomes Reveals Hidden Associations with Chronic Diseases.</title>
        <authorList>
            <person name="Tisza M.J."/>
            <person name="Buck C.B."/>
        </authorList>
    </citation>
    <scope>NUCLEOTIDE SEQUENCE</scope>
    <source>
        <strain evidence="1">CtZgq1</strain>
    </source>
</reference>
<sequence>MLHGDISNITNYSSIGIRIEDTILSPPNKNIFKADYNEPKVHKSGVKLSRFIFNRTPYTCDLVVSKEWLDRYYGDKLYDLLEEIGVMYNDIHIIPSDKEVDILLRTGDLEMYVDENEERRNAIYGNAYSISNVSDVLRRY</sequence>
<organism evidence="1">
    <name type="scientific">Myoviridae sp. ctZgq1</name>
    <dbReference type="NCBI Taxonomy" id="2826666"/>
    <lineage>
        <taxon>Viruses</taxon>
        <taxon>Duplodnaviria</taxon>
        <taxon>Heunggongvirae</taxon>
        <taxon>Uroviricota</taxon>
        <taxon>Caudoviricetes</taxon>
    </lineage>
</organism>
<proteinExistence type="predicted"/>
<protein>
    <submittedName>
        <fullName evidence="1">Uncharacterized protein</fullName>
    </submittedName>
</protein>
<name>A0A8S5LXN4_9CAUD</name>
<accession>A0A8S5LXN4</accession>
<dbReference type="EMBL" id="BK014762">
    <property type="protein sequence ID" value="DAD74607.1"/>
    <property type="molecule type" value="Genomic_DNA"/>
</dbReference>
<evidence type="ECO:0000313" key="1">
    <source>
        <dbReference type="EMBL" id="DAD74607.1"/>
    </source>
</evidence>